<proteinExistence type="predicted"/>
<comment type="caution">
    <text evidence="1">The sequence shown here is derived from an EMBL/GenBank/DDBJ whole genome shotgun (WGS) entry which is preliminary data.</text>
</comment>
<evidence type="ECO:0000313" key="1">
    <source>
        <dbReference type="EMBL" id="KAK9006413.1"/>
    </source>
</evidence>
<evidence type="ECO:0000313" key="2">
    <source>
        <dbReference type="Proteomes" id="UP001396334"/>
    </source>
</evidence>
<dbReference type="EMBL" id="JBBPBN010000029">
    <property type="protein sequence ID" value="KAK9006413.1"/>
    <property type="molecule type" value="Genomic_DNA"/>
</dbReference>
<protein>
    <submittedName>
        <fullName evidence="1">Uncharacterized protein</fullName>
    </submittedName>
</protein>
<gene>
    <name evidence="1" type="ORF">V6N11_035453</name>
</gene>
<sequence length="166" mass="18980">MDKLIVNKVVRESEDTIMPDSLRDVAHGLKQDLLEVTRRIDLRVIDCRENATNGLLRENRHILIASVGVPTWSWDETVAILDLMEDGINMGMNTEEMEQNPSMDIEQIERHACDRNAHNALLKASDTKMIEYNGTLHTVRSVSNVVLSFMKPKDRIEAKKKLKREG</sequence>
<name>A0ABR2R0N1_9ROSI</name>
<keyword evidence="2" id="KW-1185">Reference proteome</keyword>
<dbReference type="Proteomes" id="UP001396334">
    <property type="component" value="Unassembled WGS sequence"/>
</dbReference>
<organism evidence="1 2">
    <name type="scientific">Hibiscus sabdariffa</name>
    <name type="common">roselle</name>
    <dbReference type="NCBI Taxonomy" id="183260"/>
    <lineage>
        <taxon>Eukaryota</taxon>
        <taxon>Viridiplantae</taxon>
        <taxon>Streptophyta</taxon>
        <taxon>Embryophyta</taxon>
        <taxon>Tracheophyta</taxon>
        <taxon>Spermatophyta</taxon>
        <taxon>Magnoliopsida</taxon>
        <taxon>eudicotyledons</taxon>
        <taxon>Gunneridae</taxon>
        <taxon>Pentapetalae</taxon>
        <taxon>rosids</taxon>
        <taxon>malvids</taxon>
        <taxon>Malvales</taxon>
        <taxon>Malvaceae</taxon>
        <taxon>Malvoideae</taxon>
        <taxon>Hibiscus</taxon>
    </lineage>
</organism>
<reference evidence="1 2" key="1">
    <citation type="journal article" date="2024" name="G3 (Bethesda)">
        <title>Genome assembly of Hibiscus sabdariffa L. provides insights into metabolisms of medicinal natural products.</title>
        <authorList>
            <person name="Kim T."/>
        </authorList>
    </citation>
    <scope>NUCLEOTIDE SEQUENCE [LARGE SCALE GENOMIC DNA]</scope>
    <source>
        <strain evidence="1">TK-2024</strain>
        <tissue evidence="1">Old leaves</tissue>
    </source>
</reference>
<accession>A0ABR2R0N1</accession>